<dbReference type="Proteomes" id="UP001139722">
    <property type="component" value="Unassembled WGS sequence"/>
</dbReference>
<dbReference type="GO" id="GO:0016301">
    <property type="term" value="F:kinase activity"/>
    <property type="evidence" value="ECO:0007669"/>
    <property type="project" value="UniProtKB-KW"/>
</dbReference>
<comment type="similarity">
    <text evidence="1">Belongs to the ROK (NagC/XylR) family.</text>
</comment>
<dbReference type="Pfam" id="PF00480">
    <property type="entry name" value="ROK"/>
    <property type="match status" value="1"/>
</dbReference>
<dbReference type="PANTHER" id="PTHR18964:SF149">
    <property type="entry name" value="BIFUNCTIONAL UDP-N-ACETYLGLUCOSAMINE 2-EPIMERASE_N-ACETYLMANNOSAMINE KINASE"/>
    <property type="match status" value="1"/>
</dbReference>
<keyword evidence="2" id="KW-0418">Kinase</keyword>
<evidence type="ECO:0000313" key="2">
    <source>
        <dbReference type="EMBL" id="MCP2369486.1"/>
    </source>
</evidence>
<dbReference type="Gene3D" id="1.10.10.10">
    <property type="entry name" value="Winged helix-like DNA-binding domain superfamily/Winged helix DNA-binding domain"/>
    <property type="match status" value="1"/>
</dbReference>
<dbReference type="RefSeq" id="WP_157000294.1">
    <property type="nucleotide sequence ID" value="NZ_JAMZDY010000001.1"/>
</dbReference>
<organism evidence="2 3">
    <name type="scientific">Agromyces terreus</name>
    <dbReference type="NCBI Taxonomy" id="424795"/>
    <lineage>
        <taxon>Bacteria</taxon>
        <taxon>Bacillati</taxon>
        <taxon>Actinomycetota</taxon>
        <taxon>Actinomycetes</taxon>
        <taxon>Micrococcales</taxon>
        <taxon>Microbacteriaceae</taxon>
        <taxon>Agromyces</taxon>
    </lineage>
</organism>
<dbReference type="AlphaFoldDB" id="A0A9X2GXX7"/>
<keyword evidence="3" id="KW-1185">Reference proteome</keyword>
<protein>
    <submittedName>
        <fullName evidence="2">NBD/HSP70 family sugar kinase</fullName>
    </submittedName>
</protein>
<dbReference type="InterPro" id="IPR036388">
    <property type="entry name" value="WH-like_DNA-bd_sf"/>
</dbReference>
<dbReference type="OrthoDB" id="3523179at2"/>
<dbReference type="PANTHER" id="PTHR18964">
    <property type="entry name" value="ROK (REPRESSOR, ORF, KINASE) FAMILY"/>
    <property type="match status" value="1"/>
</dbReference>
<dbReference type="SUPFAM" id="SSF53067">
    <property type="entry name" value="Actin-like ATPase domain"/>
    <property type="match status" value="1"/>
</dbReference>
<gene>
    <name evidence="2" type="ORF">BJ978_000162</name>
</gene>
<sequence>MSQIDPGTPTWLRAHNDRTAFRLLLEHGPLTRAQLGALSGLSKPTAAQMLTRLERVDLIRPVGEVSAGRGPNAVSYGVRDDRITGVAISMLADAIHAVVVDATDAEHPIAEIPCGDGERTPESDVRRAVEAACEASGVDVATVSNVVVGVQAAVNAVGDTLSLTDTLPGWPATGAREQIEQRLGLTVALENDVNLAAMVERASGASADAATSVLFWIGQGLGMALDFHGSVHRGAAGGAGEVGYLSVPRSAGDIEPDAVNLTGVIGGRVVARLLGAEPGQRLGDVLHRLPDDEAALDAVADRVSIALEAVLAIIDPELVVLGGPTGSTGGAALAGRVAARIDRQSHPDLVVLPSATGAQPVLLGARRLLVERIRDLLEARITPAA</sequence>
<reference evidence="2" key="1">
    <citation type="submission" date="2022-06" db="EMBL/GenBank/DDBJ databases">
        <title>Sequencing the genomes of 1000 actinobacteria strains.</title>
        <authorList>
            <person name="Klenk H.-P."/>
        </authorList>
    </citation>
    <scope>NUCLEOTIDE SEQUENCE</scope>
    <source>
        <strain evidence="2">DSM 22016</strain>
    </source>
</reference>
<dbReference type="SUPFAM" id="SSF46785">
    <property type="entry name" value="Winged helix' DNA-binding domain"/>
    <property type="match status" value="1"/>
</dbReference>
<accession>A0A9X2GXX7</accession>
<dbReference type="InterPro" id="IPR000600">
    <property type="entry name" value="ROK"/>
</dbReference>
<evidence type="ECO:0000256" key="1">
    <source>
        <dbReference type="ARBA" id="ARBA00006479"/>
    </source>
</evidence>
<evidence type="ECO:0000313" key="3">
    <source>
        <dbReference type="Proteomes" id="UP001139722"/>
    </source>
</evidence>
<name>A0A9X2GXX7_9MICO</name>
<dbReference type="InterPro" id="IPR043129">
    <property type="entry name" value="ATPase_NBD"/>
</dbReference>
<comment type="caution">
    <text evidence="2">The sequence shown here is derived from an EMBL/GenBank/DDBJ whole genome shotgun (WGS) entry which is preliminary data.</text>
</comment>
<dbReference type="Gene3D" id="3.30.420.40">
    <property type="match status" value="2"/>
</dbReference>
<proteinExistence type="inferred from homology"/>
<keyword evidence="2" id="KW-0808">Transferase</keyword>
<dbReference type="EMBL" id="JAMZDY010000001">
    <property type="protein sequence ID" value="MCP2369486.1"/>
    <property type="molecule type" value="Genomic_DNA"/>
</dbReference>
<dbReference type="InterPro" id="IPR036390">
    <property type="entry name" value="WH_DNA-bd_sf"/>
</dbReference>